<feature type="domain" description="Solute-binding protein family 5" evidence="4">
    <location>
        <begin position="95"/>
        <end position="449"/>
    </location>
</feature>
<organism evidence="5 6">
    <name type="scientific">Nitrospirillum iridis</name>
    <dbReference type="NCBI Taxonomy" id="765888"/>
    <lineage>
        <taxon>Bacteria</taxon>
        <taxon>Pseudomonadati</taxon>
        <taxon>Pseudomonadota</taxon>
        <taxon>Alphaproteobacteria</taxon>
        <taxon>Rhodospirillales</taxon>
        <taxon>Azospirillaceae</taxon>
        <taxon>Nitrospirillum</taxon>
    </lineage>
</organism>
<reference evidence="5 6" key="1">
    <citation type="submission" date="2020-08" db="EMBL/GenBank/DDBJ databases">
        <title>Genomic Encyclopedia of Type Strains, Phase IV (KMG-IV): sequencing the most valuable type-strain genomes for metagenomic binning, comparative biology and taxonomic classification.</title>
        <authorList>
            <person name="Goeker M."/>
        </authorList>
    </citation>
    <scope>NUCLEOTIDE SEQUENCE [LARGE SCALE GENOMIC DNA]</scope>
    <source>
        <strain evidence="5 6">DSM 22198</strain>
    </source>
</reference>
<protein>
    <submittedName>
        <fullName evidence="5">Peptide/nickel transport system substrate-binding protein</fullName>
    </submittedName>
</protein>
<dbReference type="EMBL" id="JACIIZ010000030">
    <property type="protein sequence ID" value="MBB6255318.1"/>
    <property type="molecule type" value="Genomic_DNA"/>
</dbReference>
<dbReference type="GO" id="GO:0015833">
    <property type="term" value="P:peptide transport"/>
    <property type="evidence" value="ECO:0007669"/>
    <property type="project" value="TreeGrafter"/>
</dbReference>
<evidence type="ECO:0000313" key="5">
    <source>
        <dbReference type="EMBL" id="MBB6255318.1"/>
    </source>
</evidence>
<sequence length="551" mass="60654">MVRFPIGDDTEGLTRRGLLRGAAGLAATGLVGAGLVGAGPAGATATQADRGGTLMVTVPAEPPHLCSAFDSNMGPCLIGSKVLEGLIAFAPDLSPIPVLARSWDISDDGLTYTFALRENVLWHDGHPFTADDVVFSFREAWSVLHPFGRTAYANVVAAEAIGPHQVVFRLSAPAPYLMSYMNVFGAQVLPRHVYEGTDIRRNPANWAPVGTGPFRFVEWRHGSHVRLERNAAYWRAGLPYLDSIVFRFIPDPLARALALRSGQLHMAVSSAIAYPNLRLFDDPDRYTIDGGDGTFLFSQFLLHFNMRQPVLADRRVRLAMQAAIDRDRLLALAFAGHGKAADGPLPSTLAKFHVPATGGGYDPALSERLLDEAGLPRRVDGVRLRVALDFIDTVNIHIPEFLRQQLRQVGIRLDLRVGDLASYLRRIYTDETYDMALNTAHALPDPSLGLQRLYWSKSIVRGVPWSNGARYANPDLDRIMETAARDGDTARRWADIRQWQEIARRDLPILNLIEQQWVTVADNRVLRPSRQADGLFASYADVSLAAQATPA</sequence>
<dbReference type="RefSeq" id="WP_184807829.1">
    <property type="nucleotide sequence ID" value="NZ_JACIIZ010000030.1"/>
</dbReference>
<evidence type="ECO:0000256" key="1">
    <source>
        <dbReference type="ARBA" id="ARBA00004418"/>
    </source>
</evidence>
<comment type="subcellular location">
    <subcellularLocation>
        <location evidence="1">Periplasm</location>
    </subcellularLocation>
</comment>
<dbReference type="Gene3D" id="3.10.105.10">
    <property type="entry name" value="Dipeptide-binding Protein, Domain 3"/>
    <property type="match status" value="1"/>
</dbReference>
<comment type="caution">
    <text evidence="5">The sequence shown here is derived from an EMBL/GenBank/DDBJ whole genome shotgun (WGS) entry which is preliminary data.</text>
</comment>
<dbReference type="Proteomes" id="UP000539175">
    <property type="component" value="Unassembled WGS sequence"/>
</dbReference>
<dbReference type="InterPro" id="IPR039424">
    <property type="entry name" value="SBP_5"/>
</dbReference>
<dbReference type="AlphaFoldDB" id="A0A7X0B403"/>
<dbReference type="GO" id="GO:0030288">
    <property type="term" value="C:outer membrane-bounded periplasmic space"/>
    <property type="evidence" value="ECO:0007669"/>
    <property type="project" value="UniProtKB-ARBA"/>
</dbReference>
<dbReference type="CDD" id="cd08517">
    <property type="entry name" value="PBP2_NikA_DppA_OppA_like_13"/>
    <property type="match status" value="1"/>
</dbReference>
<evidence type="ECO:0000256" key="2">
    <source>
        <dbReference type="ARBA" id="ARBA00005695"/>
    </source>
</evidence>
<gene>
    <name evidence="5" type="ORF">FHS74_005917</name>
</gene>
<dbReference type="PANTHER" id="PTHR30290">
    <property type="entry name" value="PERIPLASMIC BINDING COMPONENT OF ABC TRANSPORTER"/>
    <property type="match status" value="1"/>
</dbReference>
<keyword evidence="3" id="KW-0732">Signal</keyword>
<dbReference type="PIRSF" id="PIRSF002741">
    <property type="entry name" value="MppA"/>
    <property type="match status" value="1"/>
</dbReference>
<comment type="similarity">
    <text evidence="2">Belongs to the bacterial solute-binding protein 5 family.</text>
</comment>
<evidence type="ECO:0000259" key="4">
    <source>
        <dbReference type="Pfam" id="PF00496"/>
    </source>
</evidence>
<dbReference type="Pfam" id="PF00496">
    <property type="entry name" value="SBP_bac_5"/>
    <property type="match status" value="1"/>
</dbReference>
<dbReference type="Gene3D" id="3.40.190.10">
    <property type="entry name" value="Periplasmic binding protein-like II"/>
    <property type="match status" value="1"/>
</dbReference>
<dbReference type="PROSITE" id="PS51318">
    <property type="entry name" value="TAT"/>
    <property type="match status" value="1"/>
</dbReference>
<name>A0A7X0B403_9PROT</name>
<evidence type="ECO:0000313" key="6">
    <source>
        <dbReference type="Proteomes" id="UP000539175"/>
    </source>
</evidence>
<dbReference type="InterPro" id="IPR000914">
    <property type="entry name" value="SBP_5_dom"/>
</dbReference>
<dbReference type="InterPro" id="IPR006311">
    <property type="entry name" value="TAT_signal"/>
</dbReference>
<dbReference type="SUPFAM" id="SSF53850">
    <property type="entry name" value="Periplasmic binding protein-like II"/>
    <property type="match status" value="1"/>
</dbReference>
<dbReference type="GO" id="GO:0043190">
    <property type="term" value="C:ATP-binding cassette (ABC) transporter complex"/>
    <property type="evidence" value="ECO:0007669"/>
    <property type="project" value="InterPro"/>
</dbReference>
<accession>A0A7X0B403</accession>
<evidence type="ECO:0000256" key="3">
    <source>
        <dbReference type="ARBA" id="ARBA00022729"/>
    </source>
</evidence>
<keyword evidence="6" id="KW-1185">Reference proteome</keyword>
<dbReference type="GO" id="GO:1904680">
    <property type="term" value="F:peptide transmembrane transporter activity"/>
    <property type="evidence" value="ECO:0007669"/>
    <property type="project" value="TreeGrafter"/>
</dbReference>
<proteinExistence type="inferred from homology"/>
<dbReference type="InterPro" id="IPR030678">
    <property type="entry name" value="Peptide/Ni-bd"/>
</dbReference>
<dbReference type="PANTHER" id="PTHR30290:SF38">
    <property type="entry name" value="D,D-DIPEPTIDE-BINDING PERIPLASMIC PROTEIN DDPA-RELATED"/>
    <property type="match status" value="1"/>
</dbReference>